<dbReference type="Pfam" id="PF02826">
    <property type="entry name" value="2-Hacid_dh_C"/>
    <property type="match status" value="1"/>
</dbReference>
<dbReference type="OMA" id="MRIACYG"/>
<dbReference type="PANTHER" id="PTHR42938:SF25">
    <property type="entry name" value="D-ISOMER SPECIFIC 2-HYDROXYACID DEHYDROGENASE FAMILY PROTEIN"/>
    <property type="match status" value="1"/>
</dbReference>
<dbReference type="SUPFAM" id="SSF52283">
    <property type="entry name" value="Formate/glycerate dehydrogenase catalytic domain-like"/>
    <property type="match status" value="1"/>
</dbReference>
<dbReference type="InterPro" id="IPR036291">
    <property type="entry name" value="NAD(P)-bd_dom_sf"/>
</dbReference>
<dbReference type="GO" id="GO:0051287">
    <property type="term" value="F:NAD binding"/>
    <property type="evidence" value="ECO:0007669"/>
    <property type="project" value="InterPro"/>
</dbReference>
<gene>
    <name evidence="3" type="ORF">Ccrd_026190</name>
</gene>
<accession>A0A124RFJ2</accession>
<sequence length="460" mass="50720">MLFRFYNSLNLNILRRQSPCKDTRLKSFFGLFWDINKRNMCEDGKANTRILFCGPHFAASHNYTKEYLQNCPSIQVDDLPFASIPDLIGNYDICVVKSMRLNSDVIARATRMKLIMQYGVGLEGIDIAAATNHGLKVARIPSGETGNAASCAEMAIYIMLGLLRKQVGSHTNLLTNTFINLHFHNEMQFAVKQKKLGEPIGDTLLGKTVSSINYSPVLLNLGDKVGELDELLAALHYVIILCNKQSWALCSNLTLELDGHSKEVFILGFGNIGIELAKRLRPFGVRILATKRNWSSSVPGGFNSTEPTYQNGTHEDLVDEKGSHEDIYEFAKISDIVVCCLTMNNITAGVINKNFLSSMRKGGLLVNIARGGLLDYEAVYNSLKSGHLGGLGIDVAWTEPFDPDDPILKFPNVLLTPHVAGVTECSYRFMAKVCILDIVVGDVAIQLQSGKPLTGIELVN</sequence>
<dbReference type="InterPro" id="IPR006140">
    <property type="entry name" value="D-isomer_DH_NAD-bd"/>
</dbReference>
<proteinExistence type="predicted"/>
<feature type="domain" description="D-isomer specific 2-hydroxyacid dehydrogenase NAD-binding" evidence="2">
    <location>
        <begin position="254"/>
        <end position="420"/>
    </location>
</feature>
<keyword evidence="4" id="KW-1185">Reference proteome</keyword>
<keyword evidence="1" id="KW-0560">Oxidoreductase</keyword>
<dbReference type="EMBL" id="LEKV01007598">
    <property type="protein sequence ID" value="KVG80511.1"/>
    <property type="molecule type" value="Genomic_DNA"/>
</dbReference>
<dbReference type="PANTHER" id="PTHR42938">
    <property type="entry name" value="FORMATE DEHYDROGENASE 1"/>
    <property type="match status" value="1"/>
</dbReference>
<comment type="caution">
    <text evidence="3">The sequence shown here is derived from an EMBL/GenBank/DDBJ whole genome shotgun (WGS) entry which is preliminary data.</text>
</comment>
<dbReference type="Gramene" id="KVG80511">
    <property type="protein sequence ID" value="KVG80511"/>
    <property type="gene ID" value="Ccrd_026190"/>
</dbReference>
<dbReference type="STRING" id="59895.A0A124RFJ2"/>
<dbReference type="Gene3D" id="3.40.50.720">
    <property type="entry name" value="NAD(P)-binding Rossmann-like Domain"/>
    <property type="match status" value="2"/>
</dbReference>
<evidence type="ECO:0000256" key="1">
    <source>
        <dbReference type="ARBA" id="ARBA00023002"/>
    </source>
</evidence>
<organism evidence="3 4">
    <name type="scientific">Cynara cardunculus var. scolymus</name>
    <name type="common">Globe artichoke</name>
    <name type="synonym">Cynara scolymus</name>
    <dbReference type="NCBI Taxonomy" id="59895"/>
    <lineage>
        <taxon>Eukaryota</taxon>
        <taxon>Viridiplantae</taxon>
        <taxon>Streptophyta</taxon>
        <taxon>Embryophyta</taxon>
        <taxon>Tracheophyta</taxon>
        <taxon>Spermatophyta</taxon>
        <taxon>Magnoliopsida</taxon>
        <taxon>eudicotyledons</taxon>
        <taxon>Gunneridae</taxon>
        <taxon>Pentapetalae</taxon>
        <taxon>asterids</taxon>
        <taxon>campanulids</taxon>
        <taxon>Asterales</taxon>
        <taxon>Asteraceae</taxon>
        <taxon>Carduoideae</taxon>
        <taxon>Cardueae</taxon>
        <taxon>Carduinae</taxon>
        <taxon>Cynara</taxon>
    </lineage>
</organism>
<name>A0A124RFJ2_CYNCS</name>
<protein>
    <submittedName>
        <fullName evidence="3">D-isomer specific 2-hydroxyacid dehydrogenase, catalytic domain-containing protein</fullName>
    </submittedName>
</protein>
<dbReference type="InterPro" id="IPR029753">
    <property type="entry name" value="D-isomer_DH_CS"/>
</dbReference>
<evidence type="ECO:0000313" key="3">
    <source>
        <dbReference type="EMBL" id="KVG80511.1"/>
    </source>
</evidence>
<dbReference type="GO" id="GO:0004617">
    <property type="term" value="F:phosphoglycerate dehydrogenase activity"/>
    <property type="evidence" value="ECO:0007669"/>
    <property type="project" value="TreeGrafter"/>
</dbReference>
<evidence type="ECO:0000313" key="4">
    <source>
        <dbReference type="Proteomes" id="UP000243975"/>
    </source>
</evidence>
<dbReference type="PROSITE" id="PS00671">
    <property type="entry name" value="D_2_HYDROXYACID_DH_3"/>
    <property type="match status" value="1"/>
</dbReference>
<evidence type="ECO:0000259" key="2">
    <source>
        <dbReference type="Pfam" id="PF02826"/>
    </source>
</evidence>
<dbReference type="SUPFAM" id="SSF51735">
    <property type="entry name" value="NAD(P)-binding Rossmann-fold domains"/>
    <property type="match status" value="1"/>
</dbReference>
<dbReference type="AlphaFoldDB" id="A0A124RFJ2"/>
<dbReference type="CDD" id="cd12175">
    <property type="entry name" value="2-Hacid_dh_11"/>
    <property type="match status" value="1"/>
</dbReference>
<reference evidence="3 4" key="1">
    <citation type="journal article" date="2016" name="Sci. Rep.">
        <title>The genome sequence of the outbreeding globe artichoke constructed de novo incorporating a phase-aware low-pass sequencing strategy of F1 progeny.</title>
        <authorList>
            <person name="Scaglione D."/>
            <person name="Reyes-Chin-Wo S."/>
            <person name="Acquadro A."/>
            <person name="Froenicke L."/>
            <person name="Portis E."/>
            <person name="Beitel C."/>
            <person name="Tirone M."/>
            <person name="Mauro R."/>
            <person name="Lo Monaco A."/>
            <person name="Mauromicale G."/>
            <person name="Faccioli P."/>
            <person name="Cattivelli L."/>
            <person name="Rieseberg L."/>
            <person name="Michelmore R."/>
            <person name="Lanteri S."/>
        </authorList>
    </citation>
    <scope>NUCLEOTIDE SEQUENCE [LARGE SCALE GENOMIC DNA]</scope>
    <source>
        <strain evidence="3">2C</strain>
    </source>
</reference>
<dbReference type="Proteomes" id="UP000243975">
    <property type="component" value="Unassembled WGS sequence"/>
</dbReference>